<dbReference type="EMBL" id="KN768052">
    <property type="protein sequence ID" value="KIH47165.1"/>
    <property type="molecule type" value="Genomic_DNA"/>
</dbReference>
<sequence length="63" mass="6942">MVDESGEDDDPAEEGEIRSAQPQEDDEVEILSDDDVERSAPPEENDDATPSPGRDDAKEIDRL</sequence>
<evidence type="ECO:0000256" key="1">
    <source>
        <dbReference type="SAM" id="MobiDB-lite"/>
    </source>
</evidence>
<accession>A0A0C2FEZ6</accession>
<feature type="compositionally biased region" description="Acidic residues" evidence="1">
    <location>
        <begin position="1"/>
        <end position="14"/>
    </location>
</feature>
<name>A0A0C2FEZ6_9BILA</name>
<protein>
    <submittedName>
        <fullName evidence="2">Uncharacterized protein</fullName>
    </submittedName>
</protein>
<organism evidence="2 3">
    <name type="scientific">Ancylostoma duodenale</name>
    <dbReference type="NCBI Taxonomy" id="51022"/>
    <lineage>
        <taxon>Eukaryota</taxon>
        <taxon>Metazoa</taxon>
        <taxon>Ecdysozoa</taxon>
        <taxon>Nematoda</taxon>
        <taxon>Chromadorea</taxon>
        <taxon>Rhabditida</taxon>
        <taxon>Rhabditina</taxon>
        <taxon>Rhabditomorpha</taxon>
        <taxon>Strongyloidea</taxon>
        <taxon>Ancylostomatidae</taxon>
        <taxon>Ancylostomatinae</taxon>
        <taxon>Ancylostoma</taxon>
    </lineage>
</organism>
<reference evidence="2 3" key="1">
    <citation type="submission" date="2013-12" db="EMBL/GenBank/DDBJ databases">
        <title>Draft genome of the parsitic nematode Ancylostoma duodenale.</title>
        <authorList>
            <person name="Mitreva M."/>
        </authorList>
    </citation>
    <scope>NUCLEOTIDE SEQUENCE [LARGE SCALE GENOMIC DNA]</scope>
    <source>
        <strain evidence="2 3">Zhejiang</strain>
    </source>
</reference>
<keyword evidence="3" id="KW-1185">Reference proteome</keyword>
<evidence type="ECO:0000313" key="3">
    <source>
        <dbReference type="Proteomes" id="UP000054047"/>
    </source>
</evidence>
<feature type="compositionally biased region" description="Acidic residues" evidence="1">
    <location>
        <begin position="23"/>
        <end position="36"/>
    </location>
</feature>
<evidence type="ECO:0000313" key="2">
    <source>
        <dbReference type="EMBL" id="KIH47165.1"/>
    </source>
</evidence>
<dbReference type="Proteomes" id="UP000054047">
    <property type="component" value="Unassembled WGS sequence"/>
</dbReference>
<dbReference type="AlphaFoldDB" id="A0A0C2FEZ6"/>
<feature type="compositionally biased region" description="Basic and acidic residues" evidence="1">
    <location>
        <begin position="53"/>
        <end position="63"/>
    </location>
</feature>
<gene>
    <name evidence="2" type="ORF">ANCDUO_22784</name>
</gene>
<proteinExistence type="predicted"/>
<feature type="region of interest" description="Disordered" evidence="1">
    <location>
        <begin position="1"/>
        <end position="63"/>
    </location>
</feature>